<dbReference type="SUPFAM" id="SSF52833">
    <property type="entry name" value="Thioredoxin-like"/>
    <property type="match status" value="1"/>
</dbReference>
<gene>
    <name evidence="2" type="ORF">DBZ36_02520</name>
</gene>
<reference evidence="2 3" key="1">
    <citation type="submission" date="2018-09" db="EMBL/GenBank/DDBJ databases">
        <authorList>
            <person name="Wang Z."/>
        </authorList>
    </citation>
    <scope>NUCLEOTIDE SEQUENCE [LARGE SCALE GENOMIC DNA]</scope>
    <source>
        <strain evidence="2 3">ALS 81</strain>
    </source>
</reference>
<evidence type="ECO:0000313" key="2">
    <source>
        <dbReference type="EMBL" id="RKF21542.1"/>
    </source>
</evidence>
<keyword evidence="3" id="KW-1185">Reference proteome</keyword>
<dbReference type="InterPro" id="IPR001853">
    <property type="entry name" value="DSBA-like_thioredoxin_dom"/>
</dbReference>
<dbReference type="Proteomes" id="UP000286482">
    <property type="component" value="Unassembled WGS sequence"/>
</dbReference>
<dbReference type="Gene3D" id="3.40.30.10">
    <property type="entry name" value="Glutaredoxin"/>
    <property type="match status" value="1"/>
</dbReference>
<dbReference type="GO" id="GO:0016491">
    <property type="term" value="F:oxidoreductase activity"/>
    <property type="evidence" value="ECO:0007669"/>
    <property type="project" value="InterPro"/>
</dbReference>
<accession>A0A420ELE9</accession>
<dbReference type="RefSeq" id="WP_120353345.1">
    <property type="nucleotide sequence ID" value="NZ_RAQO01000002.1"/>
</dbReference>
<dbReference type="PANTHER" id="PTHR13887:SF41">
    <property type="entry name" value="THIOREDOXIN SUPERFAMILY PROTEIN"/>
    <property type="match status" value="1"/>
</dbReference>
<dbReference type="EMBL" id="RAQO01000002">
    <property type="protein sequence ID" value="RKF21542.1"/>
    <property type="molecule type" value="Genomic_DNA"/>
</dbReference>
<proteinExistence type="predicted"/>
<evidence type="ECO:0000259" key="1">
    <source>
        <dbReference type="Pfam" id="PF01323"/>
    </source>
</evidence>
<feature type="domain" description="DSBA-like thioredoxin" evidence="1">
    <location>
        <begin position="8"/>
        <end position="202"/>
    </location>
</feature>
<comment type="caution">
    <text evidence="2">The sequence shown here is derived from an EMBL/GenBank/DDBJ whole genome shotgun (WGS) entry which is preliminary data.</text>
</comment>
<name>A0A420ELE9_9ALTE</name>
<dbReference type="PANTHER" id="PTHR13887">
    <property type="entry name" value="GLUTATHIONE S-TRANSFERASE KAPPA"/>
    <property type="match status" value="1"/>
</dbReference>
<sequence length="220" mass="24488">MTSKTQVQLDIVSDVVCPWCIVGYKRLQTAISELSDVAEFSINWQPFELNPQMPAGGQHLGEHIQEKYGSSPEQSQQSRQQLQNIGSDIGFEFNFNDESRIYNTFNAHKLLLWAKDFDKQTALKLALFDSYFTAQQNIENDEVLLAAVEVAGLSAAEAGEVLANDELNTFVRAELNRWTQAGISSVPSVIVDSKYLINGARESSDVKALLLQIIDEQTTA</sequence>
<dbReference type="CDD" id="cd03024">
    <property type="entry name" value="DsbA_FrnE"/>
    <property type="match status" value="1"/>
</dbReference>
<protein>
    <submittedName>
        <fullName evidence="2">DsbA family oxidoreductase</fullName>
    </submittedName>
</protein>
<organism evidence="2 3">
    <name type="scientific">Alginatibacterium sediminis</name>
    <dbReference type="NCBI Taxonomy" id="2164068"/>
    <lineage>
        <taxon>Bacteria</taxon>
        <taxon>Pseudomonadati</taxon>
        <taxon>Pseudomonadota</taxon>
        <taxon>Gammaproteobacteria</taxon>
        <taxon>Alteromonadales</taxon>
        <taxon>Alteromonadaceae</taxon>
        <taxon>Alginatibacterium</taxon>
    </lineage>
</organism>
<evidence type="ECO:0000313" key="3">
    <source>
        <dbReference type="Proteomes" id="UP000286482"/>
    </source>
</evidence>
<dbReference type="Pfam" id="PF01323">
    <property type="entry name" value="DSBA"/>
    <property type="match status" value="1"/>
</dbReference>
<dbReference type="AlphaFoldDB" id="A0A420ELE9"/>
<dbReference type="OrthoDB" id="9799122at2"/>
<dbReference type="InterPro" id="IPR036249">
    <property type="entry name" value="Thioredoxin-like_sf"/>
</dbReference>